<feature type="binding site" description="covalent" evidence="8">
    <location>
        <position position="211"/>
    </location>
    <ligand>
        <name>heme c</name>
        <dbReference type="ChEBI" id="CHEBI:61717"/>
        <label>2</label>
    </ligand>
</feature>
<dbReference type="InterPro" id="IPR009056">
    <property type="entry name" value="Cyt_c-like_dom"/>
</dbReference>
<feature type="binding site" description="covalent" evidence="8">
    <location>
        <position position="69"/>
    </location>
    <ligand>
        <name>heme c</name>
        <dbReference type="ChEBI" id="CHEBI:61717"/>
        <label>1</label>
    </ligand>
</feature>
<feature type="binding site" description="axial binding residue" evidence="9">
    <location>
        <position position="70"/>
    </location>
    <ligand>
        <name>heme c</name>
        <dbReference type="ChEBI" id="CHEBI:61717"/>
        <label>1</label>
    </ligand>
    <ligandPart>
        <name>Fe</name>
        <dbReference type="ChEBI" id="CHEBI:18248"/>
    </ligandPart>
</feature>
<evidence type="ECO:0000256" key="7">
    <source>
        <dbReference type="ARBA" id="ARBA00023004"/>
    </source>
</evidence>
<feature type="binding site" description="covalent" evidence="8">
    <location>
        <position position="208"/>
    </location>
    <ligand>
        <name>heme c</name>
        <dbReference type="ChEBI" id="CHEBI:61717"/>
        <label>2</label>
    </ligand>
</feature>
<dbReference type="GO" id="GO:0046872">
    <property type="term" value="F:metal ion binding"/>
    <property type="evidence" value="ECO:0007669"/>
    <property type="project" value="UniProtKB-KW"/>
</dbReference>
<proteinExistence type="predicted"/>
<comment type="cofactor">
    <cofactor evidence="8">
        <name>heme</name>
        <dbReference type="ChEBI" id="CHEBI:30413"/>
    </cofactor>
    <text evidence="8">Binds 2 heme groups.</text>
</comment>
<dbReference type="InterPro" id="IPR023929">
    <property type="entry name" value="MbnH-like"/>
</dbReference>
<dbReference type="AlphaFoldDB" id="A0A2W5TVQ2"/>
<dbReference type="Proteomes" id="UP000249061">
    <property type="component" value="Unassembled WGS sequence"/>
</dbReference>
<dbReference type="SUPFAM" id="SSF46626">
    <property type="entry name" value="Cytochrome c"/>
    <property type="match status" value="2"/>
</dbReference>
<dbReference type="Pfam" id="PF03150">
    <property type="entry name" value="CCP_MauG"/>
    <property type="match status" value="1"/>
</dbReference>
<evidence type="ECO:0000256" key="2">
    <source>
        <dbReference type="ARBA" id="ARBA00022617"/>
    </source>
</evidence>
<evidence type="ECO:0000256" key="6">
    <source>
        <dbReference type="ARBA" id="ARBA00023002"/>
    </source>
</evidence>
<keyword evidence="4" id="KW-0732">Signal</keyword>
<accession>A0A2W5TVQ2</accession>
<evidence type="ECO:0000256" key="9">
    <source>
        <dbReference type="PIRSR" id="PIRSR000294-2"/>
    </source>
</evidence>
<evidence type="ECO:0000259" key="10">
    <source>
        <dbReference type="PROSITE" id="PS51007"/>
    </source>
</evidence>
<keyword evidence="7 9" id="KW-0408">Iron</keyword>
<dbReference type="InterPro" id="IPR051395">
    <property type="entry name" value="Cytochrome_c_Peroxidase/MauG"/>
</dbReference>
<reference evidence="11 12" key="1">
    <citation type="submission" date="2017-08" db="EMBL/GenBank/DDBJ databases">
        <title>Infants hospitalized years apart are colonized by the same room-sourced microbial strains.</title>
        <authorList>
            <person name="Brooks B."/>
            <person name="Olm M.R."/>
            <person name="Firek B.A."/>
            <person name="Baker R."/>
            <person name="Thomas B.C."/>
            <person name="Morowitz M.J."/>
            <person name="Banfield J.F."/>
        </authorList>
    </citation>
    <scope>NUCLEOTIDE SEQUENCE [LARGE SCALE GENOMIC DNA]</scope>
    <source>
        <strain evidence="11">S2_003_000_R2_14</strain>
    </source>
</reference>
<gene>
    <name evidence="11" type="ORF">DI536_03295</name>
</gene>
<evidence type="ECO:0000256" key="3">
    <source>
        <dbReference type="ARBA" id="ARBA00022723"/>
    </source>
</evidence>
<name>A0A2W5TVQ2_9BACT</name>
<evidence type="ECO:0000256" key="4">
    <source>
        <dbReference type="ARBA" id="ARBA00022729"/>
    </source>
</evidence>
<keyword evidence="5" id="KW-0574">Periplasm</keyword>
<dbReference type="InterPro" id="IPR036909">
    <property type="entry name" value="Cyt_c-like_dom_sf"/>
</dbReference>
<dbReference type="InterPro" id="IPR026259">
    <property type="entry name" value="MauG/Cytc_peroxidase"/>
</dbReference>
<dbReference type="PIRSF" id="PIRSF000294">
    <property type="entry name" value="Cytochrome-c_peroxidase"/>
    <property type="match status" value="1"/>
</dbReference>
<evidence type="ECO:0000313" key="11">
    <source>
        <dbReference type="EMBL" id="PZR17363.1"/>
    </source>
</evidence>
<evidence type="ECO:0000256" key="1">
    <source>
        <dbReference type="ARBA" id="ARBA00004418"/>
    </source>
</evidence>
<dbReference type="GO" id="GO:0020037">
    <property type="term" value="F:heme binding"/>
    <property type="evidence" value="ECO:0007669"/>
    <property type="project" value="InterPro"/>
</dbReference>
<dbReference type="PROSITE" id="PS51007">
    <property type="entry name" value="CYTC"/>
    <property type="match status" value="1"/>
</dbReference>
<feature type="binding site" description="axial binding residue" evidence="9">
    <location>
        <position position="212"/>
    </location>
    <ligand>
        <name>heme c</name>
        <dbReference type="ChEBI" id="CHEBI:61717"/>
        <label>2</label>
    </ligand>
    <ligandPart>
        <name>Fe</name>
        <dbReference type="ChEBI" id="CHEBI:18248"/>
    </ligandPart>
</feature>
<feature type="domain" description="Cytochrome c" evidence="10">
    <location>
        <begin position="192"/>
        <end position="339"/>
    </location>
</feature>
<dbReference type="GO" id="GO:0009055">
    <property type="term" value="F:electron transfer activity"/>
    <property type="evidence" value="ECO:0007669"/>
    <property type="project" value="InterPro"/>
</dbReference>
<protein>
    <submittedName>
        <fullName evidence="11">Di-heme enzyme</fullName>
    </submittedName>
</protein>
<dbReference type="GO" id="GO:0004130">
    <property type="term" value="F:cytochrome-c peroxidase activity"/>
    <property type="evidence" value="ECO:0007669"/>
    <property type="project" value="TreeGrafter"/>
</dbReference>
<evidence type="ECO:0000313" key="12">
    <source>
        <dbReference type="Proteomes" id="UP000249061"/>
    </source>
</evidence>
<comment type="PTM">
    <text evidence="8">Binds 2 heme groups per subunit.</text>
</comment>
<dbReference type="PANTHER" id="PTHR30600:SF14">
    <property type="entry name" value="CYTOCHROME C PEROXIDASE"/>
    <property type="match status" value="1"/>
</dbReference>
<keyword evidence="3 9" id="KW-0479">Metal-binding</keyword>
<dbReference type="EMBL" id="QFQP01000002">
    <property type="protein sequence ID" value="PZR17363.1"/>
    <property type="molecule type" value="Genomic_DNA"/>
</dbReference>
<sequence>MRAALLCLGLVACAPAPTTTKWEWSLPKGFPEPAVPADNPMTVECVELGRALFFDTRLSQNETQSCASCHEPARAFTDARVHAVGSTGVSHRRNSQGLANVAWASSLTWANPLLGTLEAQALVPLFGETPVELGWAGREDELLSRLEAHREAFEKTYPAHGVSLFALTRALSCFERTLISGNAPYDRGELGDDAKAGLELFNSERLECYHCHTGFTFSDSVSHAQSGPPQRPFHNTGLYDVDGQGSYPATDTGLFEESGRAGDMGRFRAPTLRNLAYTAPYMHDGSIATLEDVIDAYAAGGSAKAVSGHASPLQSDLVRGFELTADERRQLLAFLHSLDDEWFVVKSWAP</sequence>
<keyword evidence="2 8" id="KW-0349">Heme</keyword>
<feature type="binding site" description="covalent" evidence="8">
    <location>
        <position position="66"/>
    </location>
    <ligand>
        <name>heme c</name>
        <dbReference type="ChEBI" id="CHEBI:61717"/>
        <label>1</label>
    </ligand>
</feature>
<dbReference type="GO" id="GO:0042597">
    <property type="term" value="C:periplasmic space"/>
    <property type="evidence" value="ECO:0007669"/>
    <property type="project" value="UniProtKB-SubCell"/>
</dbReference>
<dbReference type="Gene3D" id="1.10.760.10">
    <property type="entry name" value="Cytochrome c-like domain"/>
    <property type="match status" value="2"/>
</dbReference>
<evidence type="ECO:0000256" key="8">
    <source>
        <dbReference type="PIRSR" id="PIRSR000294-1"/>
    </source>
</evidence>
<dbReference type="NCBIfam" id="TIGR04039">
    <property type="entry name" value="MXAN_0977_Heme2"/>
    <property type="match status" value="1"/>
</dbReference>
<organism evidence="11 12">
    <name type="scientific">Archangium gephyra</name>
    <dbReference type="NCBI Taxonomy" id="48"/>
    <lineage>
        <taxon>Bacteria</taxon>
        <taxon>Pseudomonadati</taxon>
        <taxon>Myxococcota</taxon>
        <taxon>Myxococcia</taxon>
        <taxon>Myxococcales</taxon>
        <taxon>Cystobacterineae</taxon>
        <taxon>Archangiaceae</taxon>
        <taxon>Archangium</taxon>
    </lineage>
</organism>
<comment type="subcellular location">
    <subcellularLocation>
        <location evidence="1">Periplasm</location>
    </subcellularLocation>
</comment>
<dbReference type="PANTHER" id="PTHR30600">
    <property type="entry name" value="CYTOCHROME C PEROXIDASE-RELATED"/>
    <property type="match status" value="1"/>
</dbReference>
<evidence type="ECO:0000256" key="5">
    <source>
        <dbReference type="ARBA" id="ARBA00022764"/>
    </source>
</evidence>
<keyword evidence="6" id="KW-0560">Oxidoreductase</keyword>
<comment type="caution">
    <text evidence="11">The sequence shown here is derived from an EMBL/GenBank/DDBJ whole genome shotgun (WGS) entry which is preliminary data.</text>
</comment>
<dbReference type="InterPro" id="IPR004852">
    <property type="entry name" value="Di-haem_cyt_c_peroxidsae"/>
</dbReference>